<name>A0ABD2Z7F3_9GENT</name>
<dbReference type="EMBL" id="JBJUIK010000011">
    <property type="protein sequence ID" value="KAL3514270.1"/>
    <property type="molecule type" value="Genomic_DNA"/>
</dbReference>
<dbReference type="PANTHER" id="PTHR34464:SF5">
    <property type="match status" value="1"/>
</dbReference>
<dbReference type="AlphaFoldDB" id="A0ABD2Z7F3"/>
<keyword evidence="1" id="KW-0472">Membrane</keyword>
<gene>
    <name evidence="2" type="ORF">ACH5RR_026987</name>
</gene>
<accession>A0ABD2Z7F3</accession>
<organism evidence="2 3">
    <name type="scientific">Cinchona calisaya</name>
    <dbReference type="NCBI Taxonomy" id="153742"/>
    <lineage>
        <taxon>Eukaryota</taxon>
        <taxon>Viridiplantae</taxon>
        <taxon>Streptophyta</taxon>
        <taxon>Embryophyta</taxon>
        <taxon>Tracheophyta</taxon>
        <taxon>Spermatophyta</taxon>
        <taxon>Magnoliopsida</taxon>
        <taxon>eudicotyledons</taxon>
        <taxon>Gunneridae</taxon>
        <taxon>Pentapetalae</taxon>
        <taxon>asterids</taxon>
        <taxon>lamiids</taxon>
        <taxon>Gentianales</taxon>
        <taxon>Rubiaceae</taxon>
        <taxon>Cinchonoideae</taxon>
        <taxon>Cinchoneae</taxon>
        <taxon>Cinchona</taxon>
    </lineage>
</organism>
<feature type="transmembrane region" description="Helical" evidence="1">
    <location>
        <begin position="55"/>
        <end position="76"/>
    </location>
</feature>
<protein>
    <submittedName>
        <fullName evidence="2">Uncharacterized protein</fullName>
    </submittedName>
</protein>
<dbReference type="Proteomes" id="UP001630127">
    <property type="component" value="Unassembled WGS sequence"/>
</dbReference>
<sequence>MLYSSQSLKLIELYLFLKGAMNPKASEVINLSIGRPAPANAHAPRGQKFILTLQYGVLVLVVSMAIAFANVSWWLWSGKQHEHAEPKIATGNSLNLSPDLGLWESDTLKFPLVRGGNIRSSSGRVKRKWHSREERKIDKEYDVVIVPSDGGCYSGSESDDSDWSIGWLEPHGPAFQTDDDSDDNFAVLVRCYGRDGEELDDNSKNVGNIPDLYAAGSKKNMEQWLSFLQNN</sequence>
<reference evidence="2 3" key="1">
    <citation type="submission" date="2024-11" db="EMBL/GenBank/DDBJ databases">
        <title>A near-complete genome assembly of Cinchona calisaya.</title>
        <authorList>
            <person name="Lian D.C."/>
            <person name="Zhao X.W."/>
            <person name="Wei L."/>
        </authorList>
    </citation>
    <scope>NUCLEOTIDE SEQUENCE [LARGE SCALE GENOMIC DNA]</scope>
    <source>
        <tissue evidence="2">Nenye</tissue>
    </source>
</reference>
<evidence type="ECO:0000313" key="2">
    <source>
        <dbReference type="EMBL" id="KAL3514270.1"/>
    </source>
</evidence>
<keyword evidence="1" id="KW-0812">Transmembrane</keyword>
<keyword evidence="1" id="KW-1133">Transmembrane helix</keyword>
<dbReference type="PANTHER" id="PTHR34464">
    <property type="entry name" value="OS09G0376300 PROTEIN"/>
    <property type="match status" value="1"/>
</dbReference>
<keyword evidence="3" id="KW-1185">Reference proteome</keyword>
<proteinExistence type="predicted"/>
<evidence type="ECO:0000256" key="1">
    <source>
        <dbReference type="SAM" id="Phobius"/>
    </source>
</evidence>
<comment type="caution">
    <text evidence="2">The sequence shown here is derived from an EMBL/GenBank/DDBJ whole genome shotgun (WGS) entry which is preliminary data.</text>
</comment>
<evidence type="ECO:0000313" key="3">
    <source>
        <dbReference type="Proteomes" id="UP001630127"/>
    </source>
</evidence>